<gene>
    <name evidence="1" type="ORF">KGM_212150</name>
</gene>
<evidence type="ECO:0000313" key="2">
    <source>
        <dbReference type="Proteomes" id="UP000007151"/>
    </source>
</evidence>
<keyword evidence="2" id="KW-1185">Reference proteome</keyword>
<organism evidence="1 2">
    <name type="scientific">Danaus plexippus plexippus</name>
    <dbReference type="NCBI Taxonomy" id="278856"/>
    <lineage>
        <taxon>Eukaryota</taxon>
        <taxon>Metazoa</taxon>
        <taxon>Ecdysozoa</taxon>
        <taxon>Arthropoda</taxon>
        <taxon>Hexapoda</taxon>
        <taxon>Insecta</taxon>
        <taxon>Pterygota</taxon>
        <taxon>Neoptera</taxon>
        <taxon>Endopterygota</taxon>
        <taxon>Lepidoptera</taxon>
        <taxon>Glossata</taxon>
        <taxon>Ditrysia</taxon>
        <taxon>Papilionoidea</taxon>
        <taxon>Nymphalidae</taxon>
        <taxon>Danainae</taxon>
        <taxon>Danaini</taxon>
        <taxon>Danaina</taxon>
        <taxon>Danaus</taxon>
        <taxon>Danaus</taxon>
    </lineage>
</organism>
<sequence>MYRELELGSGRYKKINMGRPPKAAARHATLENDSTVPPGTVAKIIKEIYADVPPPRPHRSKIVALCPGVVTRGAAGKHLPLKQRINKMRCSFDTMNFCYESQMAVASSSNPVSLGKNDVYIGYVLV</sequence>
<evidence type="ECO:0000313" key="1">
    <source>
        <dbReference type="EMBL" id="OWR46423.1"/>
    </source>
</evidence>
<dbReference type="InParanoid" id="A0A212EY49"/>
<protein>
    <submittedName>
        <fullName evidence="1">Uncharacterized protein</fullName>
    </submittedName>
</protein>
<reference evidence="1 2" key="1">
    <citation type="journal article" date="2011" name="Cell">
        <title>The monarch butterfly genome yields insights into long-distance migration.</title>
        <authorList>
            <person name="Zhan S."/>
            <person name="Merlin C."/>
            <person name="Boore J.L."/>
            <person name="Reppert S.M."/>
        </authorList>
    </citation>
    <scope>NUCLEOTIDE SEQUENCE [LARGE SCALE GENOMIC DNA]</scope>
    <source>
        <strain evidence="1">F-2</strain>
    </source>
</reference>
<dbReference type="KEGG" id="dpl:KGM_212150"/>
<dbReference type="Proteomes" id="UP000007151">
    <property type="component" value="Unassembled WGS sequence"/>
</dbReference>
<accession>A0A212EY49</accession>
<comment type="caution">
    <text evidence="1">The sequence shown here is derived from an EMBL/GenBank/DDBJ whole genome shotgun (WGS) entry which is preliminary data.</text>
</comment>
<name>A0A212EY49_DANPL</name>
<proteinExistence type="predicted"/>
<dbReference type="EMBL" id="AGBW02011611">
    <property type="protein sequence ID" value="OWR46423.1"/>
    <property type="molecule type" value="Genomic_DNA"/>
</dbReference>
<dbReference type="AlphaFoldDB" id="A0A212EY49"/>